<dbReference type="PANTHER" id="PTHR43434">
    <property type="entry name" value="PHOSPHOGLYCOLATE PHOSPHATASE"/>
    <property type="match status" value="1"/>
</dbReference>
<protein>
    <recommendedName>
        <fullName evidence="3">Haloacid dehalogenase-like hydrolase</fullName>
    </recommendedName>
</protein>
<dbReference type="SUPFAM" id="SSF56784">
    <property type="entry name" value="HAD-like"/>
    <property type="match status" value="1"/>
</dbReference>
<sequence>MKLIIFDIDGTLTYTNEVDSVCFAQAISEHLGINNLNTNWHEYKYSTDSGILSEIYQKHINDAPSQSDITIIQNRFIYLLNNEFKKNHPCSPIKGAKELIDIIRTEKSYALAIATGGWSVSAQLKLDSAKINHSNIPKSYSDKHFERTDIILHAIEQSKSKHQENFSSITYVGDRQWDYIAAQQLGLNFIGVGKEFCNQRYDKKVIDLSDKKKFFGFINCFGKES</sequence>
<dbReference type="GO" id="GO:0006281">
    <property type="term" value="P:DNA repair"/>
    <property type="evidence" value="ECO:0007669"/>
    <property type="project" value="TreeGrafter"/>
</dbReference>
<dbReference type="OrthoDB" id="9807630at2"/>
<gene>
    <name evidence="1" type="ORF">Lspi_2012</name>
</gene>
<name>A0A0W0YZB8_LEGSP</name>
<evidence type="ECO:0000313" key="2">
    <source>
        <dbReference type="Proteomes" id="UP000054877"/>
    </source>
</evidence>
<evidence type="ECO:0000313" key="1">
    <source>
        <dbReference type="EMBL" id="KTD62162.1"/>
    </source>
</evidence>
<dbReference type="InterPro" id="IPR041492">
    <property type="entry name" value="HAD_2"/>
</dbReference>
<evidence type="ECO:0008006" key="3">
    <source>
        <dbReference type="Google" id="ProtNLM"/>
    </source>
</evidence>
<dbReference type="InterPro" id="IPR036412">
    <property type="entry name" value="HAD-like_sf"/>
</dbReference>
<dbReference type="EMBL" id="LNYX01000030">
    <property type="protein sequence ID" value="KTD62162.1"/>
    <property type="molecule type" value="Genomic_DNA"/>
</dbReference>
<dbReference type="InterPro" id="IPR023214">
    <property type="entry name" value="HAD_sf"/>
</dbReference>
<keyword evidence="2" id="KW-1185">Reference proteome</keyword>
<reference evidence="1 2" key="1">
    <citation type="submission" date="2015-11" db="EMBL/GenBank/DDBJ databases">
        <title>Genomic analysis of 38 Legionella species identifies large and diverse effector repertoires.</title>
        <authorList>
            <person name="Burstein D."/>
            <person name="Amaro F."/>
            <person name="Zusman T."/>
            <person name="Lifshitz Z."/>
            <person name="Cohen O."/>
            <person name="Gilbert J.A."/>
            <person name="Pupko T."/>
            <person name="Shuman H.A."/>
            <person name="Segal G."/>
        </authorList>
    </citation>
    <scope>NUCLEOTIDE SEQUENCE [LARGE SCALE GENOMIC DNA]</scope>
    <source>
        <strain evidence="1 2">Mt.St.Helens-9</strain>
    </source>
</reference>
<dbReference type="AlphaFoldDB" id="A0A0W0YZB8"/>
<dbReference type="SFLD" id="SFLDG01129">
    <property type="entry name" value="C1.5:_HAD__Beta-PGM__Phosphata"/>
    <property type="match status" value="1"/>
</dbReference>
<dbReference type="GO" id="GO:0008967">
    <property type="term" value="F:phosphoglycolate phosphatase activity"/>
    <property type="evidence" value="ECO:0007669"/>
    <property type="project" value="TreeGrafter"/>
</dbReference>
<dbReference type="InterPro" id="IPR023198">
    <property type="entry name" value="PGP-like_dom2"/>
</dbReference>
<dbReference type="GO" id="GO:0005829">
    <property type="term" value="C:cytosol"/>
    <property type="evidence" value="ECO:0007669"/>
    <property type="project" value="TreeGrafter"/>
</dbReference>
<dbReference type="PANTHER" id="PTHR43434:SF13">
    <property type="entry name" value="PHOSPHOGLYCOLATE PHOSPHATASE"/>
    <property type="match status" value="1"/>
</dbReference>
<dbReference type="SFLD" id="SFLDS00003">
    <property type="entry name" value="Haloacid_Dehalogenase"/>
    <property type="match status" value="1"/>
</dbReference>
<organism evidence="1 2">
    <name type="scientific">Legionella spiritensis</name>
    <dbReference type="NCBI Taxonomy" id="452"/>
    <lineage>
        <taxon>Bacteria</taxon>
        <taxon>Pseudomonadati</taxon>
        <taxon>Pseudomonadota</taxon>
        <taxon>Gammaproteobacteria</taxon>
        <taxon>Legionellales</taxon>
        <taxon>Legionellaceae</taxon>
        <taxon>Legionella</taxon>
    </lineage>
</organism>
<dbReference type="Gene3D" id="1.10.150.240">
    <property type="entry name" value="Putative phosphatase, domain 2"/>
    <property type="match status" value="1"/>
</dbReference>
<proteinExistence type="predicted"/>
<dbReference type="InterPro" id="IPR050155">
    <property type="entry name" value="HAD-like_hydrolase_sf"/>
</dbReference>
<comment type="caution">
    <text evidence="1">The sequence shown here is derived from an EMBL/GenBank/DDBJ whole genome shotgun (WGS) entry which is preliminary data.</text>
</comment>
<accession>A0A0W0YZB8</accession>
<dbReference type="Pfam" id="PF13419">
    <property type="entry name" value="HAD_2"/>
    <property type="match status" value="1"/>
</dbReference>
<dbReference type="RefSeq" id="WP_058483930.1">
    <property type="nucleotide sequence ID" value="NZ_CAAAII010000004.1"/>
</dbReference>
<dbReference type="Proteomes" id="UP000054877">
    <property type="component" value="Unassembled WGS sequence"/>
</dbReference>
<dbReference type="PATRIC" id="fig|452.5.peg.2217"/>
<dbReference type="Gene3D" id="3.40.50.1000">
    <property type="entry name" value="HAD superfamily/HAD-like"/>
    <property type="match status" value="1"/>
</dbReference>
<dbReference type="STRING" id="452.Lspi_2012"/>